<dbReference type="Pfam" id="PF00895">
    <property type="entry name" value="ATP-synt_8"/>
    <property type="match status" value="1"/>
</dbReference>
<evidence type="ECO:0000256" key="1">
    <source>
        <dbReference type="ARBA" id="ARBA00004304"/>
    </source>
</evidence>
<evidence type="ECO:0000256" key="12">
    <source>
        <dbReference type="RuleBase" id="RU003661"/>
    </source>
</evidence>
<evidence type="ECO:0000256" key="3">
    <source>
        <dbReference type="ARBA" id="ARBA00011291"/>
    </source>
</evidence>
<dbReference type="GO" id="GO:0031966">
    <property type="term" value="C:mitochondrial membrane"/>
    <property type="evidence" value="ECO:0007669"/>
    <property type="project" value="UniProtKB-SubCell"/>
</dbReference>
<evidence type="ECO:0000256" key="10">
    <source>
        <dbReference type="ARBA" id="ARBA00023128"/>
    </source>
</evidence>
<evidence type="ECO:0000256" key="2">
    <source>
        <dbReference type="ARBA" id="ARBA00008892"/>
    </source>
</evidence>
<keyword evidence="11 13" id="KW-0472">Membrane</keyword>
<feature type="transmembrane region" description="Helical" evidence="13">
    <location>
        <begin position="6"/>
        <end position="23"/>
    </location>
</feature>
<keyword evidence="10 12" id="KW-0496">Mitochondrion</keyword>
<comment type="subunit">
    <text evidence="3">F-type ATPases have 2 components, CF(1) - the catalytic core - and CF(0) - the membrane proton channel.</text>
</comment>
<proteinExistence type="inferred from homology"/>
<evidence type="ECO:0000313" key="14">
    <source>
        <dbReference type="EMBL" id="APX40216.1"/>
    </source>
</evidence>
<keyword evidence="5 12" id="KW-0138">CF(0)</keyword>
<evidence type="ECO:0000256" key="9">
    <source>
        <dbReference type="ARBA" id="ARBA00023065"/>
    </source>
</evidence>
<keyword evidence="4 12" id="KW-0813">Transport</keyword>
<keyword evidence="9 12" id="KW-0406">Ion transport</keyword>
<name>A0A3G1GQZ8_9CUCU</name>
<dbReference type="InterPro" id="IPR001421">
    <property type="entry name" value="ATP8_metazoa"/>
</dbReference>
<dbReference type="GO" id="GO:0015986">
    <property type="term" value="P:proton motive force-driven ATP synthesis"/>
    <property type="evidence" value="ECO:0007669"/>
    <property type="project" value="InterPro"/>
</dbReference>
<keyword evidence="6 12" id="KW-0812">Transmembrane</keyword>
<keyword evidence="8 13" id="KW-1133">Transmembrane helix</keyword>
<accession>A0A3G1GQZ8</accession>
<protein>
    <recommendedName>
        <fullName evidence="12">ATP synthase complex subunit 8</fullName>
    </recommendedName>
</protein>
<comment type="subcellular location">
    <subcellularLocation>
        <location evidence="1 12">Mitochondrion membrane</location>
        <topology evidence="1 12">Single-pass membrane protein</topology>
    </subcellularLocation>
</comment>
<evidence type="ECO:0000256" key="5">
    <source>
        <dbReference type="ARBA" id="ARBA00022547"/>
    </source>
</evidence>
<dbReference type="AlphaFoldDB" id="A0A3G1GQZ8"/>
<evidence type="ECO:0000256" key="13">
    <source>
        <dbReference type="SAM" id="Phobius"/>
    </source>
</evidence>
<evidence type="ECO:0000256" key="4">
    <source>
        <dbReference type="ARBA" id="ARBA00022448"/>
    </source>
</evidence>
<evidence type="ECO:0000256" key="11">
    <source>
        <dbReference type="ARBA" id="ARBA00023136"/>
    </source>
</evidence>
<evidence type="ECO:0000256" key="6">
    <source>
        <dbReference type="ARBA" id="ARBA00022692"/>
    </source>
</evidence>
<evidence type="ECO:0000256" key="7">
    <source>
        <dbReference type="ARBA" id="ARBA00022781"/>
    </source>
</evidence>
<dbReference type="GO" id="GO:0015078">
    <property type="term" value="F:proton transmembrane transporter activity"/>
    <property type="evidence" value="ECO:0007669"/>
    <property type="project" value="InterPro"/>
</dbReference>
<evidence type="ECO:0000256" key="8">
    <source>
        <dbReference type="ARBA" id="ARBA00022989"/>
    </source>
</evidence>
<keyword evidence="7 12" id="KW-0375">Hydrogen ion transport</keyword>
<reference evidence="14" key="1">
    <citation type="journal article" date="2015" name="Methods Ecol Evol 6">
        <title>Validating the power of mitochondrial metagenomics for community ecology and phylogenetics of complex assemblages.</title>
        <authorList>
            <person name="Gomez-Rodriguez C."/>
            <person name="Crampton-Platt A."/>
            <person name="Timmermans M.J.T.N."/>
            <person name="Baselga A."/>
            <person name="Vogler A.P."/>
        </authorList>
    </citation>
    <scope>NUCLEOTIDE SEQUENCE</scope>
</reference>
<organism evidence="14">
    <name type="scientific">Psylliodes heydeni</name>
    <dbReference type="NCBI Taxonomy" id="1425605"/>
    <lineage>
        <taxon>Eukaryota</taxon>
        <taxon>Metazoa</taxon>
        <taxon>Ecdysozoa</taxon>
        <taxon>Arthropoda</taxon>
        <taxon>Hexapoda</taxon>
        <taxon>Insecta</taxon>
        <taxon>Pterygota</taxon>
        <taxon>Neoptera</taxon>
        <taxon>Endopterygota</taxon>
        <taxon>Coleoptera</taxon>
        <taxon>Polyphaga</taxon>
        <taxon>Cucujiformia</taxon>
        <taxon>Chrysomeloidea</taxon>
        <taxon>Chrysomelidae</taxon>
        <taxon>Galerucinae</taxon>
        <taxon>Alticini</taxon>
        <taxon>Psylliodes</taxon>
    </lineage>
</organism>
<comment type="similarity">
    <text evidence="2 12">Belongs to the ATPase protein 8 family.</text>
</comment>
<gene>
    <name evidence="14" type="primary">atp8</name>
</gene>
<sequence length="53" mass="6835">MPQMMPLNWILLMMFFTLIFYFFNNLNFYSFLYNKNNNKNVMKSYKYKLNWKW</sequence>
<dbReference type="GO" id="GO:0045259">
    <property type="term" value="C:proton-transporting ATP synthase complex"/>
    <property type="evidence" value="ECO:0007669"/>
    <property type="project" value="UniProtKB-KW"/>
</dbReference>
<geneLocation type="mitochondrion" evidence="14"/>
<dbReference type="EMBL" id="KX943452">
    <property type="protein sequence ID" value="APX40216.1"/>
    <property type="molecule type" value="Genomic_DNA"/>
</dbReference>